<sequence length="361" mass="39907">MLIVSQYKIQEYEFVGVYDMGKRQPQRIGITIGHKGGKQIWAPTPNEHNVLDVPPKIDYVLSKWVVGPDTALLPVAHGGVFYILDWEDLWLWSRLPDRLYPGLGSGRPFGNEDQKAAIQYGDHDIARSAHEMVSGWVGVEQCFSTPVLNVPQQVKFSGFPSDETAVVITKAVKLIKSPVQNNGKPENMTCWGALRTGVEKHTALEVRIQETQAELPRGAIPRNVEVILRAEAVETAMAGDRCDFTGTLIVVPDVAALSVGDARLESGAKVRGGEGFNNEGIQGLKALGVRDLSYKLAFLACYVGATNPRFGGRDLQEEDQTAESLKNQMTVQEWEKVFEMSQDKNLYHNLCTSLFPTIHGM</sequence>
<comment type="subcellular location">
    <subcellularLocation>
        <location evidence="1 5">Nucleus</location>
    </subcellularLocation>
</comment>
<dbReference type="Pfam" id="PF17207">
    <property type="entry name" value="MCM_OB"/>
    <property type="match status" value="1"/>
</dbReference>
<dbReference type="InterPro" id="IPR008049">
    <property type="entry name" value="MCM6"/>
</dbReference>
<dbReference type="Gene3D" id="2.40.50.140">
    <property type="entry name" value="Nucleic acid-binding proteins"/>
    <property type="match status" value="1"/>
</dbReference>
<keyword evidence="3 5" id="KW-0347">Helicase</keyword>
<feature type="domain" description="MCM OB" evidence="6">
    <location>
        <begin position="205"/>
        <end position="252"/>
    </location>
</feature>
<keyword evidence="4" id="KW-0539">Nucleus</keyword>
<dbReference type="GO" id="GO:0042555">
    <property type="term" value="C:MCM complex"/>
    <property type="evidence" value="ECO:0007669"/>
    <property type="project" value="UniProtKB-UniRule"/>
</dbReference>
<comment type="function">
    <text evidence="5">Acts as component of the MCM2-7 complex (MCM complex) which is the replicative helicase essential for 'once per cell cycle' DNA replication initiation and elongation in eukaryotic cells. The active ATPase sites in the MCM2-7 ring are formed through the interaction surfaces of two neighboring subunits such that a critical structure of a conserved arginine finger motif is provided in trans relative to the ATP-binding site of the Walker A box of the adjacent subunit. The six ATPase active sites, however, are likely to contribute differentially to the complex helicase activity.</text>
</comment>
<proteinExistence type="inferred from homology"/>
<dbReference type="GO" id="GO:0016787">
    <property type="term" value="F:hydrolase activity"/>
    <property type="evidence" value="ECO:0007669"/>
    <property type="project" value="UniProtKB-KW"/>
</dbReference>
<dbReference type="AlphaFoldDB" id="A0A2G9RX45"/>
<dbReference type="GO" id="GO:0003697">
    <property type="term" value="F:single-stranded DNA binding"/>
    <property type="evidence" value="ECO:0007669"/>
    <property type="project" value="TreeGrafter"/>
</dbReference>
<dbReference type="GO" id="GO:0005524">
    <property type="term" value="F:ATP binding"/>
    <property type="evidence" value="ECO:0007669"/>
    <property type="project" value="UniProtKB-UniRule"/>
</dbReference>
<dbReference type="InterPro" id="IPR012340">
    <property type="entry name" value="NA-bd_OB-fold"/>
</dbReference>
<dbReference type="GO" id="GO:0000727">
    <property type="term" value="P:double-strand break repair via break-induced replication"/>
    <property type="evidence" value="ECO:0007669"/>
    <property type="project" value="TreeGrafter"/>
</dbReference>
<comment type="subunit">
    <text evidence="5">Component of the MCM2-7 complex.</text>
</comment>
<dbReference type="SUPFAM" id="SSF50249">
    <property type="entry name" value="Nucleic acid-binding proteins"/>
    <property type="match status" value="1"/>
</dbReference>
<evidence type="ECO:0000256" key="4">
    <source>
        <dbReference type="ARBA" id="ARBA00023242"/>
    </source>
</evidence>
<name>A0A2G9RX45_AQUCT</name>
<dbReference type="InterPro" id="IPR033762">
    <property type="entry name" value="MCM_OB"/>
</dbReference>
<evidence type="ECO:0000256" key="3">
    <source>
        <dbReference type="ARBA" id="ARBA00022806"/>
    </source>
</evidence>
<gene>
    <name evidence="7" type="ORF">AB205_0042940</name>
</gene>
<keyword evidence="5" id="KW-0547">Nucleotide-binding</keyword>
<dbReference type="GO" id="GO:1902969">
    <property type="term" value="P:mitotic DNA replication"/>
    <property type="evidence" value="ECO:0007669"/>
    <property type="project" value="TreeGrafter"/>
</dbReference>
<dbReference type="InterPro" id="IPR031327">
    <property type="entry name" value="MCM"/>
</dbReference>
<dbReference type="PANTHER" id="PTHR11630">
    <property type="entry name" value="DNA REPLICATION LICENSING FACTOR MCM FAMILY MEMBER"/>
    <property type="match status" value="1"/>
</dbReference>
<dbReference type="OrthoDB" id="1744952at2759"/>
<keyword evidence="5" id="KW-0067">ATP-binding</keyword>
<keyword evidence="2 5" id="KW-0235">DNA replication</keyword>
<dbReference type="Proteomes" id="UP000228934">
    <property type="component" value="Unassembled WGS sequence"/>
</dbReference>
<dbReference type="GO" id="GO:0006270">
    <property type="term" value="P:DNA replication initiation"/>
    <property type="evidence" value="ECO:0007669"/>
    <property type="project" value="UniProtKB-UniRule"/>
</dbReference>
<protein>
    <recommendedName>
        <fullName evidence="5">DNA replication licensing factor MCM6</fullName>
        <ecNumber evidence="5">3.6.4.12</ecNumber>
    </recommendedName>
</protein>
<dbReference type="GO" id="GO:1990518">
    <property type="term" value="F:single-stranded 3'-5' DNA helicase activity"/>
    <property type="evidence" value="ECO:0007669"/>
    <property type="project" value="TreeGrafter"/>
</dbReference>
<evidence type="ECO:0000313" key="8">
    <source>
        <dbReference type="Proteomes" id="UP000228934"/>
    </source>
</evidence>
<evidence type="ECO:0000259" key="6">
    <source>
        <dbReference type="Pfam" id="PF17207"/>
    </source>
</evidence>
<keyword evidence="5" id="KW-0238">DNA-binding</keyword>
<evidence type="ECO:0000256" key="1">
    <source>
        <dbReference type="ARBA" id="ARBA00004123"/>
    </source>
</evidence>
<evidence type="ECO:0000313" key="7">
    <source>
        <dbReference type="EMBL" id="PIO32469.1"/>
    </source>
</evidence>
<dbReference type="GO" id="GO:0008270">
    <property type="term" value="F:zinc ion binding"/>
    <property type="evidence" value="ECO:0007669"/>
    <property type="project" value="UniProtKB-KW"/>
</dbReference>
<dbReference type="EC" id="3.6.4.12" evidence="5"/>
<dbReference type="PRINTS" id="PR01662">
    <property type="entry name" value="MCMPROTEIN6"/>
</dbReference>
<comment type="catalytic activity">
    <reaction evidence="5">
        <text>ATP + H2O = ADP + phosphate + H(+)</text>
        <dbReference type="Rhea" id="RHEA:13065"/>
        <dbReference type="ChEBI" id="CHEBI:15377"/>
        <dbReference type="ChEBI" id="CHEBI:15378"/>
        <dbReference type="ChEBI" id="CHEBI:30616"/>
        <dbReference type="ChEBI" id="CHEBI:43474"/>
        <dbReference type="ChEBI" id="CHEBI:456216"/>
        <dbReference type="EC" id="3.6.4.12"/>
    </reaction>
</comment>
<dbReference type="PANTHER" id="PTHR11630:SF93">
    <property type="entry name" value="DNA REPLICATION LICENSING FACTOR MCM6"/>
    <property type="match status" value="1"/>
</dbReference>
<comment type="similarity">
    <text evidence="5">Belongs to the MCM family.</text>
</comment>
<keyword evidence="8" id="KW-1185">Reference proteome</keyword>
<dbReference type="GO" id="GO:0005634">
    <property type="term" value="C:nucleus"/>
    <property type="evidence" value="ECO:0007669"/>
    <property type="project" value="UniProtKB-SubCell"/>
</dbReference>
<accession>A0A2G9RX45</accession>
<evidence type="ECO:0000256" key="2">
    <source>
        <dbReference type="ARBA" id="ARBA00022705"/>
    </source>
</evidence>
<keyword evidence="5" id="KW-0131">Cell cycle</keyword>
<dbReference type="EMBL" id="KV930941">
    <property type="protein sequence ID" value="PIO32469.1"/>
    <property type="molecule type" value="Genomic_DNA"/>
</dbReference>
<organism evidence="7 8">
    <name type="scientific">Aquarana catesbeiana</name>
    <name type="common">American bullfrog</name>
    <name type="synonym">Rana catesbeiana</name>
    <dbReference type="NCBI Taxonomy" id="8400"/>
    <lineage>
        <taxon>Eukaryota</taxon>
        <taxon>Metazoa</taxon>
        <taxon>Chordata</taxon>
        <taxon>Craniata</taxon>
        <taxon>Vertebrata</taxon>
        <taxon>Euteleostomi</taxon>
        <taxon>Amphibia</taxon>
        <taxon>Batrachia</taxon>
        <taxon>Anura</taxon>
        <taxon>Neobatrachia</taxon>
        <taxon>Ranoidea</taxon>
        <taxon>Ranidae</taxon>
        <taxon>Aquarana</taxon>
    </lineage>
</organism>
<evidence type="ECO:0000256" key="5">
    <source>
        <dbReference type="RuleBase" id="RU368064"/>
    </source>
</evidence>
<reference evidence="8" key="1">
    <citation type="journal article" date="2017" name="Nat. Commun.">
        <title>The North American bullfrog draft genome provides insight into hormonal regulation of long noncoding RNA.</title>
        <authorList>
            <person name="Hammond S.A."/>
            <person name="Warren R.L."/>
            <person name="Vandervalk B.P."/>
            <person name="Kucuk E."/>
            <person name="Khan H."/>
            <person name="Gibb E.A."/>
            <person name="Pandoh P."/>
            <person name="Kirk H."/>
            <person name="Zhao Y."/>
            <person name="Jones M."/>
            <person name="Mungall A.J."/>
            <person name="Coope R."/>
            <person name="Pleasance S."/>
            <person name="Moore R.A."/>
            <person name="Holt R.A."/>
            <person name="Round J.M."/>
            <person name="Ohora S."/>
            <person name="Walle B.V."/>
            <person name="Veldhoen N."/>
            <person name="Helbing C.C."/>
            <person name="Birol I."/>
        </authorList>
    </citation>
    <scope>NUCLEOTIDE SEQUENCE [LARGE SCALE GENOMIC DNA]</scope>
</reference>
<keyword evidence="5" id="KW-0378">Hydrolase</keyword>